<feature type="transmembrane region" description="Helical" evidence="8">
    <location>
        <begin position="964"/>
        <end position="986"/>
    </location>
</feature>
<dbReference type="GO" id="GO:0008324">
    <property type="term" value="F:monoatomic cation transmembrane transporter activity"/>
    <property type="evidence" value="ECO:0007669"/>
    <property type="project" value="InterPro"/>
</dbReference>
<dbReference type="OrthoDB" id="9798415at2"/>
<dbReference type="Proteomes" id="UP000001302">
    <property type="component" value="Chromosome"/>
</dbReference>
<evidence type="ECO:0000313" key="9">
    <source>
        <dbReference type="EMBL" id="ADM10529.1"/>
    </source>
</evidence>
<feature type="transmembrane region" description="Helical" evidence="8">
    <location>
        <begin position="526"/>
        <end position="544"/>
    </location>
</feature>
<sequence length="1037" mass="109920">MINLMHRLAGGRLLAAMAALALSIGGLFAFRSLPVDAFPDPSPSLVQVFTETEGLSPEEVERYVTYPIETAMSGLPKVDEIRSTSNFGLSVINIYFEDGTDVYFARQVVGERLGEAADAIPDGFGTPKMGPISTGLGIIMYYRLVDETGERSLVELREIADWMIKYPLQSVEGVTEVLSLGGFEKQYQVRLDPDQLTSYDLSVGEVIAALESANRTAGAQFIEIGAEQYTVRGVGLARSLDDLRETPVKTVDGRTVRVSDLGEVAIGGGVRQGLATANGEGETVAGLVLKLYGTNTSEVIENAQARFEEINLSLPDGVKAVPYYDQGTLVKKAAATVTTALWQGALLVAVIVFLFLGGWRPSLVVVMAIPFSVGFAFIAMKALGIGANLMTLGGVAIAIGMMVDGAIVIAENVDRGLRERREGEDSRTTVARASAEVIAPLIAAVAVVVIVFLPLFSLQGTEGKTFRPLAASAALAMTGSLIYAALIAPAMALGLMRPPKSNSQESDSRLVSLIKPLAAFFVRRRLAAVGLAGVLLLVGGLSATRLGSEFTPALEEGDVLLRVTMAPSISLTEAKETSTRIETRLLEAFPEISSIVSRIGRGEVGAHADPVNSIEAFVALKPRSEWRNGISPDELRASISENLGGFPGVRVNVGQPIAMSVDELLTGTKAQLAVKIFGPDTAVLLEGSQDLQSILQEVPGATDVQADQITGAPQLVVSLNRPALGRYGLSVEEALDALRSGVGGAEAGAVFEGVRQFPVIVRYAEEDRDTPEAIGRIILESSSGARVPLESVANIREIVGPRQITRENGERFITVQLNVRGRDIGSYVADAQQSVASQLDLPAGYRVEWGGQFELQQEANARFAVVIPITLGIVFLILLLTFGRMKSAILILLNIPLALTGGAMALWLAGLPISVPATVGFIALFGIALGNGMVLVSFMDDFAREGRGRDELAVEAAGLRARPVLMTALTTALGLAPLLFASGVGAEVQRPLATVVMGGLVSSTVLTLLVLPALHRWFAPKPDAHHSLLEAEHVHPS</sequence>
<evidence type="ECO:0000313" key="10">
    <source>
        <dbReference type="Proteomes" id="UP000001302"/>
    </source>
</evidence>
<feature type="transmembrane region" description="Helical" evidence="8">
    <location>
        <begin position="863"/>
        <end position="882"/>
    </location>
</feature>
<evidence type="ECO:0000256" key="1">
    <source>
        <dbReference type="ARBA" id="ARBA00004651"/>
    </source>
</evidence>
<dbReference type="PANTHER" id="PTHR32063">
    <property type="match status" value="1"/>
</dbReference>
<comment type="similarity">
    <text evidence="2">Belongs to the resistance-nodulation-cell division (RND) (TC 2.A.6) family.</text>
</comment>
<dbReference type="InterPro" id="IPR001036">
    <property type="entry name" value="Acrflvin-R"/>
</dbReference>
<dbReference type="InterPro" id="IPR004763">
    <property type="entry name" value="CusA-like"/>
</dbReference>
<dbReference type="Pfam" id="PF00873">
    <property type="entry name" value="ACR_tran"/>
    <property type="match status" value="1"/>
</dbReference>
<dbReference type="NCBIfam" id="TIGR00914">
    <property type="entry name" value="2A0601"/>
    <property type="match status" value="1"/>
</dbReference>
<dbReference type="Gene3D" id="3.30.70.1320">
    <property type="entry name" value="Multidrug efflux transporter AcrB pore domain like"/>
    <property type="match status" value="1"/>
</dbReference>
<accession>E0TF42</accession>
<dbReference type="SUPFAM" id="SSF82866">
    <property type="entry name" value="Multidrug efflux transporter AcrB transmembrane domain"/>
    <property type="match status" value="2"/>
</dbReference>
<dbReference type="KEGG" id="pbr:PB2503_12434"/>
<evidence type="ECO:0000256" key="8">
    <source>
        <dbReference type="SAM" id="Phobius"/>
    </source>
</evidence>
<feature type="transmembrane region" description="Helical" evidence="8">
    <location>
        <begin position="469"/>
        <end position="495"/>
    </location>
</feature>
<gene>
    <name evidence="9" type="ordered locus">PB2503_12434</name>
</gene>
<protein>
    <submittedName>
        <fullName evidence="9">Heavy metal efflux pump CzcA</fullName>
    </submittedName>
</protein>
<evidence type="ECO:0000256" key="2">
    <source>
        <dbReference type="ARBA" id="ARBA00010942"/>
    </source>
</evidence>
<organism evidence="9 10">
    <name type="scientific">Parvularcula bermudensis (strain ATCC BAA-594 / HTCC2503 / KCTC 12087)</name>
    <dbReference type="NCBI Taxonomy" id="314260"/>
    <lineage>
        <taxon>Bacteria</taxon>
        <taxon>Pseudomonadati</taxon>
        <taxon>Pseudomonadota</taxon>
        <taxon>Alphaproteobacteria</taxon>
        <taxon>Parvularculales</taxon>
        <taxon>Parvularculaceae</taxon>
        <taxon>Parvularcula</taxon>
    </lineage>
</organism>
<dbReference type="AlphaFoldDB" id="E0TF42"/>
<feature type="transmembrane region" description="Helical" evidence="8">
    <location>
        <begin position="389"/>
        <end position="410"/>
    </location>
</feature>
<dbReference type="EMBL" id="CP002156">
    <property type="protein sequence ID" value="ADM10529.1"/>
    <property type="molecule type" value="Genomic_DNA"/>
</dbReference>
<evidence type="ECO:0000256" key="5">
    <source>
        <dbReference type="ARBA" id="ARBA00022692"/>
    </source>
</evidence>
<keyword evidence="10" id="KW-1185">Reference proteome</keyword>
<dbReference type="Gene3D" id="3.30.70.1440">
    <property type="entry name" value="Multidrug efflux transporter AcrB pore domain"/>
    <property type="match status" value="1"/>
</dbReference>
<comment type="subcellular location">
    <subcellularLocation>
        <location evidence="1">Cell membrane</location>
        <topology evidence="1">Multi-pass membrane protein</topology>
    </subcellularLocation>
</comment>
<keyword evidence="3" id="KW-0813">Transport</keyword>
<reference evidence="10" key="1">
    <citation type="submission" date="2010-08" db="EMBL/GenBank/DDBJ databases">
        <title>Genome sequence of Parvularcula bermudensis HTCC2503.</title>
        <authorList>
            <person name="Kang D.-M."/>
            <person name="Oh H.-M."/>
            <person name="Cho J.-C."/>
        </authorList>
    </citation>
    <scope>NUCLEOTIDE SEQUENCE [LARGE SCALE GENOMIC DNA]</scope>
    <source>
        <strain evidence="10">ATCC BAA-594 / HTCC2503 / KCTC 12087</strain>
    </source>
</reference>
<evidence type="ECO:0000256" key="3">
    <source>
        <dbReference type="ARBA" id="ARBA00022448"/>
    </source>
</evidence>
<dbReference type="SUPFAM" id="SSF82714">
    <property type="entry name" value="Multidrug efflux transporter AcrB TolC docking domain, DN and DC subdomains"/>
    <property type="match status" value="2"/>
</dbReference>
<name>E0TF42_PARBH</name>
<feature type="transmembrane region" description="Helical" evidence="8">
    <location>
        <begin position="889"/>
        <end position="909"/>
    </location>
</feature>
<dbReference type="Gene3D" id="3.30.70.1430">
    <property type="entry name" value="Multidrug efflux transporter AcrB pore domain"/>
    <property type="match status" value="2"/>
</dbReference>
<keyword evidence="4" id="KW-1003">Cell membrane</keyword>
<dbReference type="InterPro" id="IPR027463">
    <property type="entry name" value="AcrB_DN_DC_subdom"/>
</dbReference>
<keyword evidence="5 8" id="KW-0812">Transmembrane</keyword>
<dbReference type="Gene3D" id="3.30.2090.10">
    <property type="entry name" value="Multidrug efflux transporter AcrB TolC docking domain, DN and DC subdomains"/>
    <property type="match status" value="2"/>
</dbReference>
<dbReference type="PANTHER" id="PTHR32063:SF24">
    <property type="entry name" value="CATION EFFLUX SYSTEM (ACRB_ACRD_ACRF FAMILY)"/>
    <property type="match status" value="1"/>
</dbReference>
<evidence type="ECO:0000256" key="6">
    <source>
        <dbReference type="ARBA" id="ARBA00022989"/>
    </source>
</evidence>
<dbReference type="GO" id="GO:0005886">
    <property type="term" value="C:plasma membrane"/>
    <property type="evidence" value="ECO:0007669"/>
    <property type="project" value="UniProtKB-SubCell"/>
</dbReference>
<proteinExistence type="inferred from homology"/>
<dbReference type="SUPFAM" id="SSF82693">
    <property type="entry name" value="Multidrug efflux transporter AcrB pore domain, PN1, PN2, PC1 and PC2 subdomains"/>
    <property type="match status" value="2"/>
</dbReference>
<evidence type="ECO:0000256" key="4">
    <source>
        <dbReference type="ARBA" id="ARBA00022475"/>
    </source>
</evidence>
<reference evidence="9 10" key="2">
    <citation type="journal article" date="2011" name="J. Bacteriol.">
        <title>Complete genome sequence of strain HTCC2503T of Parvularcula bermudensis, the type species of the order "Parvularculales" in the class Alphaproteobacteria.</title>
        <authorList>
            <person name="Oh H.M."/>
            <person name="Kang I."/>
            <person name="Vergin K.L."/>
            <person name="Kang D."/>
            <person name="Rhee K.H."/>
            <person name="Giovannoni S.J."/>
            <person name="Cho J.C."/>
        </authorList>
    </citation>
    <scope>NUCLEOTIDE SEQUENCE [LARGE SCALE GENOMIC DNA]</scope>
    <source>
        <strain evidence="10">ATCC BAA-594 / HTCC2503 / KCTC 12087</strain>
    </source>
</reference>
<feature type="transmembrane region" description="Helical" evidence="8">
    <location>
        <begin position="921"/>
        <end position="943"/>
    </location>
</feature>
<dbReference type="Gene3D" id="1.20.1640.10">
    <property type="entry name" value="Multidrug efflux transporter AcrB transmembrane domain"/>
    <property type="match status" value="2"/>
</dbReference>
<feature type="transmembrane region" description="Helical" evidence="8">
    <location>
        <begin position="437"/>
        <end position="457"/>
    </location>
</feature>
<dbReference type="PRINTS" id="PR00702">
    <property type="entry name" value="ACRIFLAVINRP"/>
</dbReference>
<dbReference type="GO" id="GO:0042910">
    <property type="term" value="F:xenobiotic transmembrane transporter activity"/>
    <property type="evidence" value="ECO:0007669"/>
    <property type="project" value="TreeGrafter"/>
</dbReference>
<dbReference type="eggNOG" id="COG3696">
    <property type="taxonomic scope" value="Bacteria"/>
</dbReference>
<keyword evidence="6 8" id="KW-1133">Transmembrane helix</keyword>
<dbReference type="HOGENOM" id="CLU_002755_1_2_5"/>
<dbReference type="RefSeq" id="WP_013301503.1">
    <property type="nucleotide sequence ID" value="NC_014414.1"/>
</dbReference>
<evidence type="ECO:0000256" key="7">
    <source>
        <dbReference type="ARBA" id="ARBA00023136"/>
    </source>
</evidence>
<dbReference type="STRING" id="314260.PB2503_12434"/>
<feature type="transmembrane region" description="Helical" evidence="8">
    <location>
        <begin position="363"/>
        <end position="383"/>
    </location>
</feature>
<keyword evidence="7 8" id="KW-0472">Membrane</keyword>
<feature type="transmembrane region" description="Helical" evidence="8">
    <location>
        <begin position="992"/>
        <end position="1011"/>
    </location>
</feature>
<feature type="transmembrane region" description="Helical" evidence="8">
    <location>
        <begin position="340"/>
        <end position="356"/>
    </location>
</feature>